<dbReference type="EMBL" id="PFWY01000057">
    <property type="protein sequence ID" value="PJA40964.1"/>
    <property type="molecule type" value="Genomic_DNA"/>
</dbReference>
<reference evidence="3" key="1">
    <citation type="submission" date="2017-09" db="EMBL/GenBank/DDBJ databases">
        <title>Depth-based differentiation of microbial function through sediment-hosted aquifers and enrichment of novel symbionts in the deep terrestrial subsurface.</title>
        <authorList>
            <person name="Probst A.J."/>
            <person name="Ladd B."/>
            <person name="Jarett J.K."/>
            <person name="Geller-Mcgrath D.E."/>
            <person name="Sieber C.M.K."/>
            <person name="Emerson J.B."/>
            <person name="Anantharaman K."/>
            <person name="Thomas B.C."/>
            <person name="Malmstrom R."/>
            <person name="Stieglmeier M."/>
            <person name="Klingl A."/>
            <person name="Woyke T."/>
            <person name="Ryan C.M."/>
            <person name="Banfield J.F."/>
        </authorList>
    </citation>
    <scope>NUCLEOTIDE SEQUENCE [LARGE SCALE GENOMIC DNA]</scope>
</reference>
<dbReference type="InterPro" id="IPR036515">
    <property type="entry name" value="Transposase_17_sf"/>
</dbReference>
<feature type="domain" description="Transposase IS200-like" evidence="1">
    <location>
        <begin position="19"/>
        <end position="119"/>
    </location>
</feature>
<accession>A0A2M7X455</accession>
<dbReference type="Proteomes" id="UP000230683">
    <property type="component" value="Unassembled WGS sequence"/>
</dbReference>
<dbReference type="GO" id="GO:0003677">
    <property type="term" value="F:DNA binding"/>
    <property type="evidence" value="ECO:0007669"/>
    <property type="project" value="InterPro"/>
</dbReference>
<sequence>MTQFYNLLNYYKSNDPAISYSLHKQQILLDGNTGTFVKQLSPKVEILCYCFMPTHFHLLIKQVKDGGIVDFISKTKNSFTKYFNKTHNRNGYLFIDRFNAVHIESEEQLLHVSRYIHLNPYSSSIVKDINKLENYKWSSYKSYVTNEEDKLINNRYILKFFGNNKDEYKKFVMDRGDYQKSLEILKYL</sequence>
<organism evidence="2 3">
    <name type="scientific">candidate division WWE3 bacterium CG_4_9_14_3_um_filter_34_6</name>
    <dbReference type="NCBI Taxonomy" id="1975079"/>
    <lineage>
        <taxon>Bacteria</taxon>
        <taxon>Katanobacteria</taxon>
    </lineage>
</organism>
<evidence type="ECO:0000313" key="2">
    <source>
        <dbReference type="EMBL" id="PJA40964.1"/>
    </source>
</evidence>
<dbReference type="SMART" id="SM01321">
    <property type="entry name" value="Y1_Tnp"/>
    <property type="match status" value="1"/>
</dbReference>
<dbReference type="GO" id="GO:0006313">
    <property type="term" value="P:DNA transposition"/>
    <property type="evidence" value="ECO:0007669"/>
    <property type="project" value="InterPro"/>
</dbReference>
<name>A0A2M7X455_UNCKA</name>
<dbReference type="GO" id="GO:0004803">
    <property type="term" value="F:transposase activity"/>
    <property type="evidence" value="ECO:0007669"/>
    <property type="project" value="InterPro"/>
</dbReference>
<evidence type="ECO:0000259" key="1">
    <source>
        <dbReference type="SMART" id="SM01321"/>
    </source>
</evidence>
<dbReference type="InterPro" id="IPR002686">
    <property type="entry name" value="Transposase_17"/>
</dbReference>
<dbReference type="PANTHER" id="PTHR34322:SF2">
    <property type="entry name" value="TRANSPOSASE IS200-LIKE DOMAIN-CONTAINING PROTEIN"/>
    <property type="match status" value="1"/>
</dbReference>
<dbReference type="SUPFAM" id="SSF143422">
    <property type="entry name" value="Transposase IS200-like"/>
    <property type="match status" value="1"/>
</dbReference>
<comment type="caution">
    <text evidence="2">The sequence shown here is derived from an EMBL/GenBank/DDBJ whole genome shotgun (WGS) entry which is preliminary data.</text>
</comment>
<dbReference type="PANTHER" id="PTHR34322">
    <property type="entry name" value="TRANSPOSASE, Y1_TNP DOMAIN-CONTAINING"/>
    <property type="match status" value="1"/>
</dbReference>
<dbReference type="Gene3D" id="3.30.70.1290">
    <property type="entry name" value="Transposase IS200-like"/>
    <property type="match status" value="1"/>
</dbReference>
<evidence type="ECO:0000313" key="3">
    <source>
        <dbReference type="Proteomes" id="UP000230683"/>
    </source>
</evidence>
<gene>
    <name evidence="2" type="ORF">CO178_01185</name>
</gene>
<dbReference type="AlphaFoldDB" id="A0A2M7X455"/>
<proteinExistence type="predicted"/>
<dbReference type="Pfam" id="PF01797">
    <property type="entry name" value="Y1_Tnp"/>
    <property type="match status" value="1"/>
</dbReference>
<protein>
    <recommendedName>
        <fullName evidence="1">Transposase IS200-like domain-containing protein</fullName>
    </recommendedName>
</protein>